<dbReference type="PRINTS" id="PR00723">
    <property type="entry name" value="SUBTILISIN"/>
</dbReference>
<evidence type="ECO:0000313" key="8">
    <source>
        <dbReference type="Proteomes" id="UP000579281"/>
    </source>
</evidence>
<organism evidence="7 8">
    <name type="scientific">Anaerosolibacter carboniphilus</name>
    <dbReference type="NCBI Taxonomy" id="1417629"/>
    <lineage>
        <taxon>Bacteria</taxon>
        <taxon>Bacillati</taxon>
        <taxon>Bacillota</taxon>
        <taxon>Clostridia</taxon>
        <taxon>Peptostreptococcales</taxon>
        <taxon>Thermotaleaceae</taxon>
        <taxon>Anaerosolibacter</taxon>
    </lineage>
</organism>
<comment type="caution">
    <text evidence="7">The sequence shown here is derived from an EMBL/GenBank/DDBJ whole genome shotgun (WGS) entry which is preliminary data.</text>
</comment>
<dbReference type="AlphaFoldDB" id="A0A841KYW3"/>
<dbReference type="InterPro" id="IPR000209">
    <property type="entry name" value="Peptidase_S8/S53_dom"/>
</dbReference>
<dbReference type="InterPro" id="IPR036852">
    <property type="entry name" value="Peptidase_S8/S53_dom_sf"/>
</dbReference>
<feature type="active site" description="Charge relay system" evidence="5">
    <location>
        <position position="187"/>
    </location>
</feature>
<dbReference type="PROSITE" id="PS51892">
    <property type="entry name" value="SUBTILASE"/>
    <property type="match status" value="1"/>
</dbReference>
<proteinExistence type="inferred from homology"/>
<keyword evidence="3 5" id="KW-0378">Hydrolase</keyword>
<dbReference type="InterPro" id="IPR015500">
    <property type="entry name" value="Peptidase_S8_subtilisin-rel"/>
</dbReference>
<keyword evidence="4 5" id="KW-0720">Serine protease</keyword>
<dbReference type="Gene3D" id="3.40.50.200">
    <property type="entry name" value="Peptidase S8/S53 domain"/>
    <property type="match status" value="1"/>
</dbReference>
<dbReference type="PANTHER" id="PTHR43806">
    <property type="entry name" value="PEPTIDASE S8"/>
    <property type="match status" value="1"/>
</dbReference>
<dbReference type="InterPro" id="IPR050131">
    <property type="entry name" value="Peptidase_S8_subtilisin-like"/>
</dbReference>
<dbReference type="GO" id="GO:0006508">
    <property type="term" value="P:proteolysis"/>
    <property type="evidence" value="ECO:0007669"/>
    <property type="project" value="UniProtKB-KW"/>
</dbReference>
<protein>
    <submittedName>
        <fullName evidence="7">Subtilisin family serine protease</fullName>
    </submittedName>
</protein>
<feature type="active site" description="Charge relay system" evidence="5">
    <location>
        <position position="43"/>
    </location>
</feature>
<dbReference type="Pfam" id="PF00082">
    <property type="entry name" value="Peptidase_S8"/>
    <property type="match status" value="1"/>
</dbReference>
<comment type="similarity">
    <text evidence="1 5">Belongs to the peptidase S8 family.</text>
</comment>
<dbReference type="RefSeq" id="WP_184312003.1">
    <property type="nucleotide sequence ID" value="NZ_JACHEN010000024.1"/>
</dbReference>
<evidence type="ECO:0000313" key="7">
    <source>
        <dbReference type="EMBL" id="MBB6217508.1"/>
    </source>
</evidence>
<evidence type="ECO:0000256" key="2">
    <source>
        <dbReference type="ARBA" id="ARBA00022670"/>
    </source>
</evidence>
<evidence type="ECO:0000256" key="5">
    <source>
        <dbReference type="PROSITE-ProRule" id="PRU01240"/>
    </source>
</evidence>
<accession>A0A841KYW3</accession>
<gene>
    <name evidence="7" type="ORF">HNQ80_003629</name>
</gene>
<feature type="domain" description="Peptidase S8/S53" evidence="6">
    <location>
        <begin position="2"/>
        <end position="219"/>
    </location>
</feature>
<dbReference type="EMBL" id="JACHEN010000024">
    <property type="protein sequence ID" value="MBB6217508.1"/>
    <property type="molecule type" value="Genomic_DNA"/>
</dbReference>
<evidence type="ECO:0000256" key="4">
    <source>
        <dbReference type="ARBA" id="ARBA00022825"/>
    </source>
</evidence>
<evidence type="ECO:0000259" key="6">
    <source>
        <dbReference type="Pfam" id="PF00082"/>
    </source>
</evidence>
<dbReference type="SUPFAM" id="SSF52743">
    <property type="entry name" value="Subtilisin-like"/>
    <property type="match status" value="1"/>
</dbReference>
<name>A0A841KYW3_9FIRM</name>
<dbReference type="GO" id="GO:0004252">
    <property type="term" value="F:serine-type endopeptidase activity"/>
    <property type="evidence" value="ECO:0007669"/>
    <property type="project" value="UniProtKB-UniRule"/>
</dbReference>
<evidence type="ECO:0000256" key="1">
    <source>
        <dbReference type="ARBA" id="ARBA00011073"/>
    </source>
</evidence>
<keyword evidence="8" id="KW-1185">Reference proteome</keyword>
<evidence type="ECO:0000256" key="3">
    <source>
        <dbReference type="ARBA" id="ARBA00022801"/>
    </source>
</evidence>
<sequence>MKQCKIAIVDSGICSHADIPENVFAIKQNFIGPMNIYGDCTGHGTHMAGIIHKTSSQSSLYVAKVLDERNSGDDYDFIRALAWCIENKVDIINISAANPEIPPEPTHELIQCAHAQGIIIVAAGDNNQKTVCYPAKYPEVIGVTSIDRNKNLSAFGYAGEGIDVAACGENIESTWLGNRYMTLSGTSQAAAIVTGLVARLLEKRNDVHTTNIKKLLRTEYPDELVFYDEGHFV</sequence>
<keyword evidence="2 5" id="KW-0645">Protease</keyword>
<dbReference type="Proteomes" id="UP000579281">
    <property type="component" value="Unassembled WGS sequence"/>
</dbReference>
<feature type="active site" description="Charge relay system" evidence="5">
    <location>
        <position position="10"/>
    </location>
</feature>
<dbReference type="PANTHER" id="PTHR43806:SF11">
    <property type="entry name" value="CEREVISIN-RELATED"/>
    <property type="match status" value="1"/>
</dbReference>
<reference evidence="7 8" key="1">
    <citation type="submission" date="2020-08" db="EMBL/GenBank/DDBJ databases">
        <title>Genomic Encyclopedia of Type Strains, Phase IV (KMG-IV): sequencing the most valuable type-strain genomes for metagenomic binning, comparative biology and taxonomic classification.</title>
        <authorList>
            <person name="Goeker M."/>
        </authorList>
    </citation>
    <scope>NUCLEOTIDE SEQUENCE [LARGE SCALE GENOMIC DNA]</scope>
    <source>
        <strain evidence="7 8">DSM 103526</strain>
    </source>
</reference>